<evidence type="ECO:0000313" key="4">
    <source>
        <dbReference type="EMBL" id="PJE74220.1"/>
    </source>
</evidence>
<feature type="domain" description="Carbohydrate kinase PfkB" evidence="3">
    <location>
        <begin position="50"/>
        <end position="309"/>
    </location>
</feature>
<evidence type="ECO:0000256" key="2">
    <source>
        <dbReference type="ARBA" id="ARBA00022777"/>
    </source>
</evidence>
<evidence type="ECO:0000256" key="1">
    <source>
        <dbReference type="ARBA" id="ARBA00022679"/>
    </source>
</evidence>
<dbReference type="Pfam" id="PF00294">
    <property type="entry name" value="PfkB"/>
    <property type="match status" value="1"/>
</dbReference>
<dbReference type="InterPro" id="IPR029056">
    <property type="entry name" value="Ribokinase-like"/>
</dbReference>
<keyword evidence="1" id="KW-0808">Transferase</keyword>
<dbReference type="Gene3D" id="3.40.1190.20">
    <property type="match status" value="1"/>
</dbReference>
<dbReference type="PANTHER" id="PTHR10584">
    <property type="entry name" value="SUGAR KINASE"/>
    <property type="match status" value="1"/>
</dbReference>
<dbReference type="SUPFAM" id="SSF53613">
    <property type="entry name" value="Ribokinase-like"/>
    <property type="match status" value="1"/>
</dbReference>
<evidence type="ECO:0000259" key="3">
    <source>
        <dbReference type="Pfam" id="PF00294"/>
    </source>
</evidence>
<dbReference type="AlphaFoldDB" id="A0A2M8LC73"/>
<reference evidence="5" key="1">
    <citation type="submission" date="2017-09" db="EMBL/GenBank/DDBJ databases">
        <title>Depth-based differentiation of microbial function through sediment-hosted aquifers and enrichment of novel symbionts in the deep terrestrial subsurface.</title>
        <authorList>
            <person name="Probst A.J."/>
            <person name="Ladd B."/>
            <person name="Jarett J.K."/>
            <person name="Geller-Mcgrath D.E."/>
            <person name="Sieber C.M.K."/>
            <person name="Emerson J.B."/>
            <person name="Anantharaman K."/>
            <person name="Thomas B.C."/>
            <person name="Malmstrom R."/>
            <person name="Stieglmeier M."/>
            <person name="Klingl A."/>
            <person name="Woyke T."/>
            <person name="Ryan C.M."/>
            <person name="Banfield J.F."/>
        </authorList>
    </citation>
    <scope>NUCLEOTIDE SEQUENCE [LARGE SCALE GENOMIC DNA]</scope>
</reference>
<comment type="caution">
    <text evidence="4">The sequence shown here is derived from an EMBL/GenBank/DDBJ whole genome shotgun (WGS) entry which is preliminary data.</text>
</comment>
<proteinExistence type="predicted"/>
<keyword evidence="2" id="KW-0418">Kinase</keyword>
<gene>
    <name evidence="4" type="ORF">COV01_01860</name>
</gene>
<organism evidence="4 5">
    <name type="scientific">Candidatus Taylorbacteria bacterium CG10_big_fil_rev_8_21_14_0_10_41_48</name>
    <dbReference type="NCBI Taxonomy" id="1975024"/>
    <lineage>
        <taxon>Bacteria</taxon>
        <taxon>Candidatus Tayloriibacteriota</taxon>
    </lineage>
</organism>
<dbReference type="InterPro" id="IPR011611">
    <property type="entry name" value="PfkB_dom"/>
</dbReference>
<dbReference type="PANTHER" id="PTHR10584:SF166">
    <property type="entry name" value="RIBOKINASE"/>
    <property type="match status" value="1"/>
</dbReference>
<dbReference type="EMBL" id="PFEQ01000009">
    <property type="protein sequence ID" value="PJE74220.1"/>
    <property type="molecule type" value="Genomic_DNA"/>
</dbReference>
<name>A0A2M8LC73_9BACT</name>
<sequence>MFSKKIDFLAIGDTVVDAFIKLKEAHVTCNINKENCEICMKFADKIPFESATVVSAVGNSPNAAVSAARLGLSSALISDIGDDGYSRDCLTSLKNNGVSTKYMTTHGHMKTNYHYVLWYGDERTILVNHEEYPRKFPALSTPRYIYLSSLGSNSESYHNELADYLAKNSEVKLAFQPGTFQIKLGYEKLKRIYERTFVFFCNKEEAQRILGSKEEDSKKLMDMLRTRGPKVIVMTDGPKGAYAYDGTNTYFMPPYPDPKSPYERTGAGDAFSSTLTVALALGKSLEEALMWAPINSASVVQHIGAQEGLLTQKELLEWLARAPSDYKPQKI</sequence>
<dbReference type="Proteomes" id="UP000228700">
    <property type="component" value="Unassembled WGS sequence"/>
</dbReference>
<dbReference type="GO" id="GO:0016301">
    <property type="term" value="F:kinase activity"/>
    <property type="evidence" value="ECO:0007669"/>
    <property type="project" value="UniProtKB-KW"/>
</dbReference>
<accession>A0A2M8LC73</accession>
<evidence type="ECO:0000313" key="5">
    <source>
        <dbReference type="Proteomes" id="UP000228700"/>
    </source>
</evidence>
<protein>
    <recommendedName>
        <fullName evidence="3">Carbohydrate kinase PfkB domain-containing protein</fullName>
    </recommendedName>
</protein>